<evidence type="ECO:0000313" key="1">
    <source>
        <dbReference type="EMBL" id="KAH3734485.1"/>
    </source>
</evidence>
<comment type="caution">
    <text evidence="1">The sequence shown here is derived from an EMBL/GenBank/DDBJ whole genome shotgun (WGS) entry which is preliminary data.</text>
</comment>
<keyword evidence="2" id="KW-1185">Reference proteome</keyword>
<reference evidence="1" key="2">
    <citation type="submission" date="2020-11" db="EMBL/GenBank/DDBJ databases">
        <authorList>
            <person name="McCartney M.A."/>
            <person name="Auch B."/>
            <person name="Kono T."/>
            <person name="Mallez S."/>
            <person name="Becker A."/>
            <person name="Gohl D.M."/>
            <person name="Silverstein K.A.T."/>
            <person name="Koren S."/>
            <person name="Bechman K.B."/>
            <person name="Herman A."/>
            <person name="Abrahante J.E."/>
            <person name="Garbe J."/>
        </authorList>
    </citation>
    <scope>NUCLEOTIDE SEQUENCE</scope>
    <source>
        <strain evidence="1">Duluth1</strain>
        <tissue evidence="1">Whole animal</tissue>
    </source>
</reference>
<accession>A0A9D4HTH9</accession>
<name>A0A9D4HTH9_DREPO</name>
<organism evidence="1 2">
    <name type="scientific">Dreissena polymorpha</name>
    <name type="common">Zebra mussel</name>
    <name type="synonym">Mytilus polymorpha</name>
    <dbReference type="NCBI Taxonomy" id="45954"/>
    <lineage>
        <taxon>Eukaryota</taxon>
        <taxon>Metazoa</taxon>
        <taxon>Spiralia</taxon>
        <taxon>Lophotrochozoa</taxon>
        <taxon>Mollusca</taxon>
        <taxon>Bivalvia</taxon>
        <taxon>Autobranchia</taxon>
        <taxon>Heteroconchia</taxon>
        <taxon>Euheterodonta</taxon>
        <taxon>Imparidentia</taxon>
        <taxon>Neoheterodontei</taxon>
        <taxon>Myida</taxon>
        <taxon>Dreissenoidea</taxon>
        <taxon>Dreissenidae</taxon>
        <taxon>Dreissena</taxon>
    </lineage>
</organism>
<dbReference type="EMBL" id="JAIWYP010000011">
    <property type="protein sequence ID" value="KAH3734485.1"/>
    <property type="molecule type" value="Genomic_DNA"/>
</dbReference>
<reference evidence="1" key="1">
    <citation type="journal article" date="2019" name="bioRxiv">
        <title>The Genome of the Zebra Mussel, Dreissena polymorpha: A Resource for Invasive Species Research.</title>
        <authorList>
            <person name="McCartney M.A."/>
            <person name="Auch B."/>
            <person name="Kono T."/>
            <person name="Mallez S."/>
            <person name="Zhang Y."/>
            <person name="Obille A."/>
            <person name="Becker A."/>
            <person name="Abrahante J.E."/>
            <person name="Garbe J."/>
            <person name="Badalamenti J.P."/>
            <person name="Herman A."/>
            <person name="Mangelson H."/>
            <person name="Liachko I."/>
            <person name="Sullivan S."/>
            <person name="Sone E.D."/>
            <person name="Koren S."/>
            <person name="Silverstein K.A.T."/>
            <person name="Beckman K.B."/>
            <person name="Gohl D.M."/>
        </authorList>
    </citation>
    <scope>NUCLEOTIDE SEQUENCE</scope>
    <source>
        <strain evidence="1">Duluth1</strain>
        <tissue evidence="1">Whole animal</tissue>
    </source>
</reference>
<gene>
    <name evidence="1" type="ORF">DPMN_040924</name>
</gene>
<sequence length="57" mass="6413">MKSEAEILHFFCDMSCRASSYVVSTNDESNGLDLRTICIKKESADDIYKEGICGPYK</sequence>
<proteinExistence type="predicted"/>
<protein>
    <submittedName>
        <fullName evidence="1">Uncharacterized protein</fullName>
    </submittedName>
</protein>
<dbReference type="AlphaFoldDB" id="A0A9D4HTH9"/>
<evidence type="ECO:0000313" key="2">
    <source>
        <dbReference type="Proteomes" id="UP000828390"/>
    </source>
</evidence>
<dbReference type="Proteomes" id="UP000828390">
    <property type="component" value="Unassembled WGS sequence"/>
</dbReference>